<evidence type="ECO:0000313" key="3">
    <source>
        <dbReference type="EMBL" id="CUG86836.1"/>
    </source>
</evidence>
<dbReference type="VEuPathDB" id="TriTrypDB:BSAL_06950"/>
<sequence>MSGSPATSTTYVDAYSPDIVMPSMIQDLDNIESFIDGQSQGHMTKLVHNNTSPLAAAPQTVATTPRDHFDESTVEPLRELCDELLVRSNALRQENESLVKEISELRAQEHRRASHERGVENVKISTSSSESLGTQIDRFIGNDDAKRAAQWARTLEGASLLVKVVDSKDGTLHITLSQKSPATVALRRPVAHAAQTAQALGTAKVSKSATGSITATTAPKAPSQPQQRSVTPTITRNRAPTPARASGAPERVAAASNSRAASPAITVSATALPAPGIGGLKSRSPTISRNYVANVASSIKPRSTTPVVAARSVTPSVAARKASGPAGGAPSQQHHASSTTTTAAAAATSSTTFQQCGVMLRKGSAGVSRRATGPPTIQKKVTTISASPPRDDGDDSVVVKKEPIAPVATTEDKADSKITDDAAVSVAGIDAPPAAPLADAHDNELDDEKPTTS</sequence>
<feature type="region of interest" description="Disordered" evidence="2">
    <location>
        <begin position="316"/>
        <end position="344"/>
    </location>
</feature>
<name>A0A0S4J8I8_BODSA</name>
<reference evidence="4" key="1">
    <citation type="submission" date="2015-09" db="EMBL/GenBank/DDBJ databases">
        <authorList>
            <consortium name="Pathogen Informatics"/>
        </authorList>
    </citation>
    <scope>NUCLEOTIDE SEQUENCE [LARGE SCALE GENOMIC DNA]</scope>
    <source>
        <strain evidence="4">Lake Konstanz</strain>
    </source>
</reference>
<dbReference type="AlphaFoldDB" id="A0A0S4J8I8"/>
<keyword evidence="1" id="KW-0175">Coiled coil</keyword>
<gene>
    <name evidence="3" type="ORF">BSAL_06950</name>
</gene>
<proteinExistence type="predicted"/>
<feature type="region of interest" description="Disordered" evidence="2">
    <location>
        <begin position="214"/>
        <end position="252"/>
    </location>
</feature>
<protein>
    <submittedName>
        <fullName evidence="3">Uncharacterized protein</fullName>
    </submittedName>
</protein>
<organism evidence="3 4">
    <name type="scientific">Bodo saltans</name>
    <name type="common">Flagellated protozoan</name>
    <dbReference type="NCBI Taxonomy" id="75058"/>
    <lineage>
        <taxon>Eukaryota</taxon>
        <taxon>Discoba</taxon>
        <taxon>Euglenozoa</taxon>
        <taxon>Kinetoplastea</taxon>
        <taxon>Metakinetoplastina</taxon>
        <taxon>Eubodonida</taxon>
        <taxon>Bodonidae</taxon>
        <taxon>Bodo</taxon>
    </lineage>
</organism>
<evidence type="ECO:0000313" key="4">
    <source>
        <dbReference type="Proteomes" id="UP000051952"/>
    </source>
</evidence>
<dbReference type="Proteomes" id="UP000051952">
    <property type="component" value="Unassembled WGS sequence"/>
</dbReference>
<feature type="compositionally biased region" description="Polar residues" evidence="2">
    <location>
        <begin position="214"/>
        <end position="238"/>
    </location>
</feature>
<feature type="compositionally biased region" description="Basic and acidic residues" evidence="2">
    <location>
        <begin position="410"/>
        <end position="420"/>
    </location>
</feature>
<feature type="compositionally biased region" description="Basic and acidic residues" evidence="2">
    <location>
        <begin position="439"/>
        <end position="453"/>
    </location>
</feature>
<evidence type="ECO:0000256" key="2">
    <source>
        <dbReference type="SAM" id="MobiDB-lite"/>
    </source>
</evidence>
<feature type="coiled-coil region" evidence="1">
    <location>
        <begin position="81"/>
        <end position="108"/>
    </location>
</feature>
<keyword evidence="4" id="KW-1185">Reference proteome</keyword>
<evidence type="ECO:0000256" key="1">
    <source>
        <dbReference type="SAM" id="Coils"/>
    </source>
</evidence>
<dbReference type="EMBL" id="CYKH01001400">
    <property type="protein sequence ID" value="CUG86836.1"/>
    <property type="molecule type" value="Genomic_DNA"/>
</dbReference>
<accession>A0A0S4J8I8</accession>
<feature type="region of interest" description="Disordered" evidence="2">
    <location>
        <begin position="364"/>
        <end position="453"/>
    </location>
</feature>